<evidence type="ECO:0000313" key="2">
    <source>
        <dbReference type="EMBL" id="RVW36526.1"/>
    </source>
</evidence>
<protein>
    <submittedName>
        <fullName evidence="2">Uncharacterized protein</fullName>
    </submittedName>
</protein>
<organism evidence="2 3">
    <name type="scientific">Vitis vinifera</name>
    <name type="common">Grape</name>
    <dbReference type="NCBI Taxonomy" id="29760"/>
    <lineage>
        <taxon>Eukaryota</taxon>
        <taxon>Viridiplantae</taxon>
        <taxon>Streptophyta</taxon>
        <taxon>Embryophyta</taxon>
        <taxon>Tracheophyta</taxon>
        <taxon>Spermatophyta</taxon>
        <taxon>Magnoliopsida</taxon>
        <taxon>eudicotyledons</taxon>
        <taxon>Gunneridae</taxon>
        <taxon>Pentapetalae</taxon>
        <taxon>rosids</taxon>
        <taxon>Vitales</taxon>
        <taxon>Vitaceae</taxon>
        <taxon>Viteae</taxon>
        <taxon>Vitis</taxon>
    </lineage>
</organism>
<evidence type="ECO:0000256" key="1">
    <source>
        <dbReference type="SAM" id="MobiDB-lite"/>
    </source>
</evidence>
<gene>
    <name evidence="2" type="ORF">CK203_072893</name>
</gene>
<proteinExistence type="predicted"/>
<sequence>MRARLGPQEPRRPRPPVATTWGTHPDPRVQNVLLHRDLMVTPMVQNVQPHLVVRQAGNIFPNEPPIGSISKRLDEMLSTLSALISFITSPQGDSSYPNSPHTMGPATPSIISCIIDSS</sequence>
<accession>A0A438DM51</accession>
<evidence type="ECO:0000313" key="3">
    <source>
        <dbReference type="Proteomes" id="UP000288805"/>
    </source>
</evidence>
<reference evidence="2 3" key="1">
    <citation type="journal article" date="2018" name="PLoS Genet.">
        <title>Population sequencing reveals clonal diversity and ancestral inbreeding in the grapevine cultivar Chardonnay.</title>
        <authorList>
            <person name="Roach M.J."/>
            <person name="Johnson D.L."/>
            <person name="Bohlmann J."/>
            <person name="van Vuuren H.J."/>
            <person name="Jones S.J."/>
            <person name="Pretorius I.S."/>
            <person name="Schmidt S.A."/>
            <person name="Borneman A.R."/>
        </authorList>
    </citation>
    <scope>NUCLEOTIDE SEQUENCE [LARGE SCALE GENOMIC DNA]</scope>
    <source>
        <strain evidence="3">cv. Chardonnay</strain>
        <tissue evidence="2">Leaf</tissue>
    </source>
</reference>
<name>A0A438DM51_VITVI</name>
<comment type="caution">
    <text evidence="2">The sequence shown here is derived from an EMBL/GenBank/DDBJ whole genome shotgun (WGS) entry which is preliminary data.</text>
</comment>
<dbReference type="AlphaFoldDB" id="A0A438DM51"/>
<dbReference type="EMBL" id="QGNW01001568">
    <property type="protein sequence ID" value="RVW36526.1"/>
    <property type="molecule type" value="Genomic_DNA"/>
</dbReference>
<feature type="region of interest" description="Disordered" evidence="1">
    <location>
        <begin position="1"/>
        <end position="26"/>
    </location>
</feature>
<dbReference type="Proteomes" id="UP000288805">
    <property type="component" value="Unassembled WGS sequence"/>
</dbReference>